<proteinExistence type="predicted"/>
<evidence type="ECO:0000313" key="2">
    <source>
        <dbReference type="EMBL" id="TLM78961.1"/>
    </source>
</evidence>
<comment type="caution">
    <text evidence="2">The sequence shown here is derived from an EMBL/GenBank/DDBJ whole genome shotgun (WGS) entry which is preliminary data.</text>
</comment>
<dbReference type="PROSITE" id="PS51257">
    <property type="entry name" value="PROKAR_LIPOPROTEIN"/>
    <property type="match status" value="1"/>
</dbReference>
<feature type="transmembrane region" description="Helical" evidence="1">
    <location>
        <begin position="63"/>
        <end position="81"/>
    </location>
</feature>
<keyword evidence="1" id="KW-1133">Transmembrane helix</keyword>
<sequence>MEIQLIKLCAGALAFTGCLLAYLASPRQRLLRGHLERKSAWGLFAGLQLLACVLLANVYPAVSAVLVVLSLVMFAWIGLVLASSHLAGRPVLVGSVGLVLSSLIMVTG</sequence>
<evidence type="ECO:0000313" key="3">
    <source>
        <dbReference type="Proteomes" id="UP000306791"/>
    </source>
</evidence>
<feature type="transmembrane region" description="Helical" evidence="1">
    <location>
        <begin position="39"/>
        <end position="56"/>
    </location>
</feature>
<dbReference type="Proteomes" id="UP000306791">
    <property type="component" value="Unassembled WGS sequence"/>
</dbReference>
<keyword evidence="1" id="KW-0812">Transmembrane</keyword>
<dbReference type="RefSeq" id="WP_138234138.1">
    <property type="nucleotide sequence ID" value="NZ_CP185860.1"/>
</dbReference>
<evidence type="ECO:0008006" key="4">
    <source>
        <dbReference type="Google" id="ProtNLM"/>
    </source>
</evidence>
<dbReference type="EMBL" id="VANI01000004">
    <property type="protein sequence ID" value="TLM78961.1"/>
    <property type="molecule type" value="Genomic_DNA"/>
</dbReference>
<accession>A0ABY2UN27</accession>
<keyword evidence="1" id="KW-0472">Membrane</keyword>
<reference evidence="2 3" key="1">
    <citation type="submission" date="2019-05" db="EMBL/GenBank/DDBJ databases">
        <title>Microbulbifer harenosus sp. nov., an alginate-degrading bacterium isolated from coastal sand.</title>
        <authorList>
            <person name="Huang H."/>
            <person name="Mo K."/>
            <person name="Bao S."/>
        </authorList>
    </citation>
    <scope>NUCLEOTIDE SEQUENCE [LARGE SCALE GENOMIC DNA]</scope>
    <source>
        <strain evidence="2 3">HB161719</strain>
    </source>
</reference>
<gene>
    <name evidence="2" type="ORF">FDY93_02290</name>
</gene>
<evidence type="ECO:0000256" key="1">
    <source>
        <dbReference type="SAM" id="Phobius"/>
    </source>
</evidence>
<name>A0ABY2UN27_9GAMM</name>
<organism evidence="2 3">
    <name type="scientific">Microbulbifer harenosus</name>
    <dbReference type="NCBI Taxonomy" id="2576840"/>
    <lineage>
        <taxon>Bacteria</taxon>
        <taxon>Pseudomonadati</taxon>
        <taxon>Pseudomonadota</taxon>
        <taxon>Gammaproteobacteria</taxon>
        <taxon>Cellvibrionales</taxon>
        <taxon>Microbulbiferaceae</taxon>
        <taxon>Microbulbifer</taxon>
    </lineage>
</organism>
<keyword evidence="3" id="KW-1185">Reference proteome</keyword>
<protein>
    <recommendedName>
        <fullName evidence="4">DUF3325 family protein</fullName>
    </recommendedName>
</protein>